<dbReference type="RefSeq" id="WP_225978222.1">
    <property type="nucleotide sequence ID" value="NZ_BJFL01000006.1"/>
</dbReference>
<dbReference type="Proteomes" id="UP000298860">
    <property type="component" value="Unassembled WGS sequence"/>
</dbReference>
<dbReference type="EMBL" id="BJFL01000006">
    <property type="protein sequence ID" value="GDY30076.1"/>
    <property type="molecule type" value="Genomic_DNA"/>
</dbReference>
<dbReference type="Pfam" id="PF11796">
    <property type="entry name" value="DUF3323"/>
    <property type="match status" value="1"/>
</dbReference>
<evidence type="ECO:0000313" key="3">
    <source>
        <dbReference type="EMBL" id="GDY30076.1"/>
    </source>
</evidence>
<organism evidence="3 4">
    <name type="scientific">Gandjariella thermophila</name>
    <dbReference type="NCBI Taxonomy" id="1931992"/>
    <lineage>
        <taxon>Bacteria</taxon>
        <taxon>Bacillati</taxon>
        <taxon>Actinomycetota</taxon>
        <taxon>Actinomycetes</taxon>
        <taxon>Pseudonocardiales</taxon>
        <taxon>Pseudonocardiaceae</taxon>
        <taxon>Gandjariella</taxon>
    </lineage>
</organism>
<sequence length="415" mass="43944">MELSHDHARLARLLGGEDLAWLVDRVRRRLEREEPLDGSVTLTDATPEQRHAVQRLLGRRPRAGRTLQVSLPAVDEVLRRSGACPDGLAAAVVALTGPVAVRSSVAAAQERAWQAAFAPVRTATAARPELAAWYERLRGSGLVRRLAGTPEAAVPLLVEVAAVLDQLPASGEPLGRFAARVTGDAHALDDDRPLATLVIGAARALAGLPAGTGAEWRREVWAAVGLLRDELSTTVLTLGLPGDGSTATGRALGALREAGQPVALTLRQLVRDAPRLDVADRTVSICENPVVVADAADRLGSACAPLVCSNGQPGAAVTRLLRLLAAAGARLRFHGDFDWGGLRIGNVLHRGLPVTAWRYDTRAYQGLVAAGLGRELTGPPIDARWDPELGPAMRAAARRIDEELVLDDLLVDLAT</sequence>
<comment type="caution">
    <text evidence="3">The sequence shown here is derived from an EMBL/GenBank/DDBJ whole genome shotgun (WGS) entry which is preliminary data.</text>
</comment>
<evidence type="ECO:0000313" key="4">
    <source>
        <dbReference type="Proteomes" id="UP000298860"/>
    </source>
</evidence>
<dbReference type="InterPro" id="IPR013495">
    <property type="entry name" value="CHP02679"/>
</dbReference>
<protein>
    <recommendedName>
        <fullName evidence="5">TIGR02679 family protein</fullName>
    </recommendedName>
</protein>
<gene>
    <name evidence="3" type="ORF">GTS_17090</name>
</gene>
<accession>A0A4D4J6E3</accession>
<evidence type="ECO:0000259" key="1">
    <source>
        <dbReference type="Pfam" id="PF09664"/>
    </source>
</evidence>
<dbReference type="AlphaFoldDB" id="A0A4D4J6E3"/>
<feature type="domain" description="Conserved hypothetical protein CHP02679 N terminus" evidence="2">
    <location>
        <begin position="37"/>
        <end position="241"/>
    </location>
</feature>
<dbReference type="InterPro" id="IPR024465">
    <property type="entry name" value="DUF2399"/>
</dbReference>
<evidence type="ECO:0008006" key="5">
    <source>
        <dbReference type="Google" id="ProtNLM"/>
    </source>
</evidence>
<proteinExistence type="predicted"/>
<dbReference type="InterPro" id="IPR024466">
    <property type="entry name" value="CHP02679_N"/>
</dbReference>
<reference evidence="4" key="1">
    <citation type="submission" date="2019-04" db="EMBL/GenBank/DDBJ databases">
        <title>Draft genome sequence of Pseudonocardiaceae bacterium SL3-2-4.</title>
        <authorList>
            <person name="Ningsih F."/>
            <person name="Yokota A."/>
            <person name="Sakai Y."/>
            <person name="Nanatani K."/>
            <person name="Yabe S."/>
            <person name="Oetari A."/>
            <person name="Sjamsuridzal W."/>
        </authorList>
    </citation>
    <scope>NUCLEOTIDE SEQUENCE [LARGE SCALE GENOMIC DNA]</scope>
    <source>
        <strain evidence="4">SL3-2-4</strain>
    </source>
</reference>
<keyword evidence="4" id="KW-1185">Reference proteome</keyword>
<dbReference type="Pfam" id="PF09664">
    <property type="entry name" value="DUF2399"/>
    <property type="match status" value="1"/>
</dbReference>
<name>A0A4D4J6E3_9PSEU</name>
<feature type="domain" description="DUF2399" evidence="1">
    <location>
        <begin position="263"/>
        <end position="413"/>
    </location>
</feature>
<dbReference type="NCBIfam" id="TIGR02679">
    <property type="entry name" value="TIGR02679 family protein"/>
    <property type="match status" value="1"/>
</dbReference>
<evidence type="ECO:0000259" key="2">
    <source>
        <dbReference type="Pfam" id="PF11796"/>
    </source>
</evidence>